<accession>A0A927ZNN5</accession>
<dbReference type="PANTHER" id="PTHR42792:SF2">
    <property type="entry name" value="FLAGELLIN"/>
    <property type="match status" value="1"/>
</dbReference>
<dbReference type="InterPro" id="IPR046358">
    <property type="entry name" value="Flagellin_C"/>
</dbReference>
<dbReference type="Gene3D" id="6.10.10.10">
    <property type="entry name" value="Flagellar export chaperone, C-terminal domain"/>
    <property type="match status" value="1"/>
</dbReference>
<dbReference type="RefSeq" id="WP_303668766.1">
    <property type="nucleotide sequence ID" value="NZ_SVCA01000002.1"/>
</dbReference>
<evidence type="ECO:0000256" key="4">
    <source>
        <dbReference type="RuleBase" id="RU362073"/>
    </source>
</evidence>
<evidence type="ECO:0000313" key="7">
    <source>
        <dbReference type="EMBL" id="MBE6084702.1"/>
    </source>
</evidence>
<keyword evidence="4" id="KW-0964">Secreted</keyword>
<dbReference type="PRINTS" id="PR00207">
    <property type="entry name" value="FLAGELLIN"/>
</dbReference>
<protein>
    <recommendedName>
        <fullName evidence="2 4">Flagellin</fullName>
    </recommendedName>
</protein>
<dbReference type="Proteomes" id="UP000772151">
    <property type="component" value="Unassembled WGS sequence"/>
</dbReference>
<dbReference type="Gene3D" id="1.20.1330.10">
    <property type="entry name" value="f41 fragment of flagellin, N-terminal domain"/>
    <property type="match status" value="2"/>
</dbReference>
<name>A0A927ZNN5_SELRU</name>
<comment type="similarity">
    <text evidence="1 4">Belongs to the bacterial flagellin family.</text>
</comment>
<dbReference type="AlphaFoldDB" id="A0A927ZNN5"/>
<dbReference type="Pfam" id="PF00669">
    <property type="entry name" value="Flagellin_N"/>
    <property type="match status" value="1"/>
</dbReference>
<feature type="domain" description="Flagellin C-terminal" evidence="6">
    <location>
        <begin position="442"/>
        <end position="526"/>
    </location>
</feature>
<dbReference type="GO" id="GO:0009288">
    <property type="term" value="C:bacterial-type flagellum"/>
    <property type="evidence" value="ECO:0007669"/>
    <property type="project" value="UniProtKB-SubCell"/>
</dbReference>
<gene>
    <name evidence="7" type="ORF">E7203_04430</name>
</gene>
<evidence type="ECO:0000256" key="3">
    <source>
        <dbReference type="ARBA" id="ARBA00023143"/>
    </source>
</evidence>
<evidence type="ECO:0000259" key="5">
    <source>
        <dbReference type="Pfam" id="PF00669"/>
    </source>
</evidence>
<evidence type="ECO:0000259" key="6">
    <source>
        <dbReference type="Pfam" id="PF00700"/>
    </source>
</evidence>
<dbReference type="GO" id="GO:0005576">
    <property type="term" value="C:extracellular region"/>
    <property type="evidence" value="ECO:0007669"/>
    <property type="project" value="UniProtKB-SubCell"/>
</dbReference>
<dbReference type="PANTHER" id="PTHR42792">
    <property type="entry name" value="FLAGELLIN"/>
    <property type="match status" value="1"/>
</dbReference>
<dbReference type="InterPro" id="IPR001029">
    <property type="entry name" value="Flagellin_N"/>
</dbReference>
<organism evidence="7 8">
    <name type="scientific">Selenomonas ruminantium</name>
    <dbReference type="NCBI Taxonomy" id="971"/>
    <lineage>
        <taxon>Bacteria</taxon>
        <taxon>Bacillati</taxon>
        <taxon>Bacillota</taxon>
        <taxon>Negativicutes</taxon>
        <taxon>Selenomonadales</taxon>
        <taxon>Selenomonadaceae</taxon>
        <taxon>Selenomonas</taxon>
    </lineage>
</organism>
<dbReference type="InterPro" id="IPR001492">
    <property type="entry name" value="Flagellin"/>
</dbReference>
<sequence length="527" mass="56764">MAMVIKNNSAAQLVLGELNKNNNKLSKSLQKVSSGMKLNGAEDGASEYAISEKMRVRLRGLNQDIVNAQTGSNLVRVAEGGIQDIIDNLRDMKAMAIKSANDHNTDADRATIQKEFEQRKSEIDDIAATTNYNGKILLDGRYEEPTSFVIPGSLSVANTFLGYVTMKNNANTAIEQFVRTFSTVNPPTHGSYLYQWGNDMVAGQQGNGYHSIAIIGTPSSPSTMSGVSFPNDLDQQGFFLVCRDCDDITNIVFDSNTTASTYSGSVSGQSNIHQYIIGIQGVTDIPTLTAALFNGIASAAGKPTSPNDTANNVVVSNVHDLRIIHGSFALSEPNNPTAAARVAIYDSNPRISSGYYFTKAGATSDYQSWIGAYGKGVITEISSTPVEIPEQIEYDLKNPLTIHTGTKANENLKVYINDMRTESMGLSNVKVIPREAAVAALSSIDNAVNYALDENTRMGAYQSRLKFTIDNLTTASENTQASESVIRDADMAKSMTEYTKSNVLAQAAQSMLAQANQSSASVLSLLQ</sequence>
<dbReference type="EMBL" id="SVCA01000002">
    <property type="protein sequence ID" value="MBE6084702.1"/>
    <property type="molecule type" value="Genomic_DNA"/>
</dbReference>
<comment type="function">
    <text evidence="4">Flagellin is the subunit protein which polymerizes to form the filaments of bacterial flagella.</text>
</comment>
<evidence type="ECO:0000256" key="2">
    <source>
        <dbReference type="ARBA" id="ARBA00020110"/>
    </source>
</evidence>
<dbReference type="SUPFAM" id="SSF64518">
    <property type="entry name" value="Phase 1 flagellin"/>
    <property type="match status" value="1"/>
</dbReference>
<evidence type="ECO:0000313" key="8">
    <source>
        <dbReference type="Proteomes" id="UP000772151"/>
    </source>
</evidence>
<comment type="caution">
    <text evidence="7">The sequence shown here is derived from an EMBL/GenBank/DDBJ whole genome shotgun (WGS) entry which is preliminary data.</text>
</comment>
<dbReference type="Pfam" id="PF00700">
    <property type="entry name" value="Flagellin_C"/>
    <property type="match status" value="1"/>
</dbReference>
<dbReference type="InterPro" id="IPR042187">
    <property type="entry name" value="Flagellin_C_sub2"/>
</dbReference>
<keyword evidence="3 4" id="KW-0975">Bacterial flagellum</keyword>
<comment type="subcellular location">
    <subcellularLocation>
        <location evidence="4">Secreted</location>
    </subcellularLocation>
    <subcellularLocation>
        <location evidence="4">Bacterial flagellum</location>
    </subcellularLocation>
</comment>
<dbReference type="GO" id="GO:0005198">
    <property type="term" value="F:structural molecule activity"/>
    <property type="evidence" value="ECO:0007669"/>
    <property type="project" value="UniProtKB-UniRule"/>
</dbReference>
<feature type="domain" description="Flagellin N-terminal" evidence="5">
    <location>
        <begin position="5"/>
        <end position="141"/>
    </location>
</feature>
<reference evidence="7" key="1">
    <citation type="submission" date="2019-04" db="EMBL/GenBank/DDBJ databases">
        <title>Evolution of Biomass-Degrading Anaerobic Consortia Revealed by Metagenomics.</title>
        <authorList>
            <person name="Peng X."/>
        </authorList>
    </citation>
    <scope>NUCLEOTIDE SEQUENCE</scope>
    <source>
        <strain evidence="7">SIG242</strain>
    </source>
</reference>
<evidence type="ECO:0000256" key="1">
    <source>
        <dbReference type="ARBA" id="ARBA00005709"/>
    </source>
</evidence>
<proteinExistence type="inferred from homology"/>